<evidence type="ECO:0000256" key="1">
    <source>
        <dbReference type="ARBA" id="ARBA00022491"/>
    </source>
</evidence>
<keyword evidence="2" id="KW-0805">Transcription regulation</keyword>
<dbReference type="InterPro" id="IPR001647">
    <property type="entry name" value="HTH_TetR"/>
</dbReference>
<dbReference type="PROSITE" id="PS01081">
    <property type="entry name" value="HTH_TETR_1"/>
    <property type="match status" value="1"/>
</dbReference>
<gene>
    <name evidence="7" type="ORF">SAMN05444271_10197</name>
</gene>
<evidence type="ECO:0000259" key="6">
    <source>
        <dbReference type="PROSITE" id="PS50977"/>
    </source>
</evidence>
<keyword evidence="1" id="KW-0678">Repressor</keyword>
<evidence type="ECO:0000256" key="4">
    <source>
        <dbReference type="ARBA" id="ARBA00023163"/>
    </source>
</evidence>
<dbReference type="PANTHER" id="PTHR30055">
    <property type="entry name" value="HTH-TYPE TRANSCRIPTIONAL REGULATOR RUTR"/>
    <property type="match status" value="1"/>
</dbReference>
<dbReference type="AlphaFoldDB" id="A0A1H6QW44"/>
<dbReference type="PANTHER" id="PTHR30055:SF234">
    <property type="entry name" value="HTH-TYPE TRANSCRIPTIONAL REGULATOR BETI"/>
    <property type="match status" value="1"/>
</dbReference>
<accession>A0A1H6QW44</accession>
<dbReference type="PRINTS" id="PR00455">
    <property type="entry name" value="HTHTETR"/>
</dbReference>
<organism evidence="7 8">
    <name type="scientific">Halohasta litchfieldiae</name>
    <dbReference type="NCBI Taxonomy" id="1073996"/>
    <lineage>
        <taxon>Archaea</taxon>
        <taxon>Methanobacteriati</taxon>
        <taxon>Methanobacteriota</taxon>
        <taxon>Stenosarchaea group</taxon>
        <taxon>Halobacteria</taxon>
        <taxon>Halobacteriales</taxon>
        <taxon>Haloferacaceae</taxon>
        <taxon>Halohasta</taxon>
    </lineage>
</organism>
<dbReference type="KEGG" id="hae:halTADL_1868"/>
<dbReference type="InterPro" id="IPR039538">
    <property type="entry name" value="BetI_C"/>
</dbReference>
<dbReference type="GeneID" id="35002653"/>
<dbReference type="Gene3D" id="1.10.357.10">
    <property type="entry name" value="Tetracycline Repressor, domain 2"/>
    <property type="match status" value="1"/>
</dbReference>
<dbReference type="PROSITE" id="PS50977">
    <property type="entry name" value="HTH_TETR_2"/>
    <property type="match status" value="1"/>
</dbReference>
<sequence>MDTETTDTIIRATGRSLCEYGYADLTMQRIAAESSVTTAAIHYHFDTKEELLNAFLDDLVDRFEQQVSCESSDPRQQLTTLLDAVFSPPKSSSDEFPVALMELKSQAPYHDTYRDRFHELDDTVRTVVTTAVEEGIESGYFADVDAEEIARFVSTAINGGHVRMVALGEEPAKTRNVVEDYLEGQLDWRPEERA</sequence>
<dbReference type="InterPro" id="IPR009057">
    <property type="entry name" value="Homeodomain-like_sf"/>
</dbReference>
<keyword evidence="3 5" id="KW-0238">DNA-binding</keyword>
<evidence type="ECO:0000256" key="5">
    <source>
        <dbReference type="PROSITE-ProRule" id="PRU00335"/>
    </source>
</evidence>
<dbReference type="SUPFAM" id="SSF48498">
    <property type="entry name" value="Tetracyclin repressor-like, C-terminal domain"/>
    <property type="match status" value="1"/>
</dbReference>
<dbReference type="InterPro" id="IPR036271">
    <property type="entry name" value="Tet_transcr_reg_TetR-rel_C_sf"/>
</dbReference>
<evidence type="ECO:0000256" key="2">
    <source>
        <dbReference type="ARBA" id="ARBA00023015"/>
    </source>
</evidence>
<protein>
    <submittedName>
        <fullName evidence="7">Transcriptional regulator, TetR family</fullName>
    </submittedName>
</protein>
<dbReference type="Pfam" id="PF13977">
    <property type="entry name" value="TetR_C_6"/>
    <property type="match status" value="1"/>
</dbReference>
<dbReference type="RefSeq" id="WP_089670606.1">
    <property type="nucleotide sequence ID" value="NZ_CP024845.1"/>
</dbReference>
<dbReference type="SUPFAM" id="SSF46689">
    <property type="entry name" value="Homeodomain-like"/>
    <property type="match status" value="1"/>
</dbReference>
<evidence type="ECO:0000313" key="8">
    <source>
        <dbReference type="Proteomes" id="UP000198888"/>
    </source>
</evidence>
<feature type="domain" description="HTH tetR-type" evidence="6">
    <location>
        <begin position="3"/>
        <end position="63"/>
    </location>
</feature>
<proteinExistence type="predicted"/>
<dbReference type="InterPro" id="IPR050109">
    <property type="entry name" value="HTH-type_TetR-like_transc_reg"/>
</dbReference>
<dbReference type="GO" id="GO:0000976">
    <property type="term" value="F:transcription cis-regulatory region binding"/>
    <property type="evidence" value="ECO:0007669"/>
    <property type="project" value="TreeGrafter"/>
</dbReference>
<evidence type="ECO:0000313" key="7">
    <source>
        <dbReference type="EMBL" id="SEI47829.1"/>
    </source>
</evidence>
<dbReference type="OrthoDB" id="135877at2157"/>
<accession>A0A2H4Q2R0</accession>
<feature type="DNA-binding region" description="H-T-H motif" evidence="5">
    <location>
        <begin position="26"/>
        <end position="45"/>
    </location>
</feature>
<dbReference type="Proteomes" id="UP000198888">
    <property type="component" value="Unassembled WGS sequence"/>
</dbReference>
<evidence type="ECO:0000256" key="3">
    <source>
        <dbReference type="ARBA" id="ARBA00023125"/>
    </source>
</evidence>
<name>A0A1H6QW44_9EURY</name>
<dbReference type="Pfam" id="PF00440">
    <property type="entry name" value="TetR_N"/>
    <property type="match status" value="1"/>
</dbReference>
<keyword evidence="8" id="KW-1185">Reference proteome</keyword>
<reference evidence="7 8" key="1">
    <citation type="submission" date="2016-10" db="EMBL/GenBank/DDBJ databases">
        <authorList>
            <person name="de Groot N.N."/>
        </authorList>
    </citation>
    <scope>NUCLEOTIDE SEQUENCE [LARGE SCALE GENOMIC DNA]</scope>
    <source>
        <strain evidence="7 8">DSM 22187</strain>
    </source>
</reference>
<dbReference type="STRING" id="1073996.SAMN05444271_10197"/>
<dbReference type="EMBL" id="FNYR01000001">
    <property type="protein sequence ID" value="SEI47829.1"/>
    <property type="molecule type" value="Genomic_DNA"/>
</dbReference>
<keyword evidence="4" id="KW-0804">Transcription</keyword>
<dbReference type="GO" id="GO:0003700">
    <property type="term" value="F:DNA-binding transcription factor activity"/>
    <property type="evidence" value="ECO:0007669"/>
    <property type="project" value="TreeGrafter"/>
</dbReference>
<dbReference type="InterPro" id="IPR023772">
    <property type="entry name" value="DNA-bd_HTH_TetR-type_CS"/>
</dbReference>